<keyword evidence="1" id="KW-1133">Transmembrane helix</keyword>
<dbReference type="EMBL" id="BAABLK010000026">
    <property type="protein sequence ID" value="GAA5227050.1"/>
    <property type="molecule type" value="Genomic_DNA"/>
</dbReference>
<name>A0ABP9TPY6_9MICC</name>
<sequence length="122" mass="13486">MDNQAIRIREGPEQMKLMAMTPAQALLWLIPGGLAGLALLVLLAFTTHPAMSMAIATLGLIPSFVVVCWGTIKFRSYYEVQRTRTDYLTMVNATLIQLVALAFSAFLFVQLLEAIDHTTIQS</sequence>
<reference evidence="3" key="1">
    <citation type="journal article" date="2019" name="Int. J. Syst. Evol. Microbiol.">
        <title>The Global Catalogue of Microorganisms (GCM) 10K type strain sequencing project: providing services to taxonomists for standard genome sequencing and annotation.</title>
        <authorList>
            <consortium name="The Broad Institute Genomics Platform"/>
            <consortium name="The Broad Institute Genome Sequencing Center for Infectious Disease"/>
            <person name="Wu L."/>
            <person name="Ma J."/>
        </authorList>
    </citation>
    <scope>NUCLEOTIDE SEQUENCE [LARGE SCALE GENOMIC DNA]</scope>
    <source>
        <strain evidence="3">JCM 18952</strain>
    </source>
</reference>
<evidence type="ECO:0000256" key="1">
    <source>
        <dbReference type="SAM" id="Phobius"/>
    </source>
</evidence>
<dbReference type="RefSeq" id="WP_210100882.1">
    <property type="nucleotide sequence ID" value="NZ_BAABLK010000026.1"/>
</dbReference>
<evidence type="ECO:0000313" key="3">
    <source>
        <dbReference type="Proteomes" id="UP001501257"/>
    </source>
</evidence>
<comment type="caution">
    <text evidence="2">The sequence shown here is derived from an EMBL/GenBank/DDBJ whole genome shotgun (WGS) entry which is preliminary data.</text>
</comment>
<feature type="transmembrane region" description="Helical" evidence="1">
    <location>
        <begin position="25"/>
        <end position="45"/>
    </location>
</feature>
<evidence type="ECO:0000313" key="2">
    <source>
        <dbReference type="EMBL" id="GAA5227050.1"/>
    </source>
</evidence>
<feature type="transmembrane region" description="Helical" evidence="1">
    <location>
        <begin position="51"/>
        <end position="72"/>
    </location>
</feature>
<dbReference type="Proteomes" id="UP001501257">
    <property type="component" value="Unassembled WGS sequence"/>
</dbReference>
<keyword evidence="1" id="KW-0812">Transmembrane</keyword>
<keyword evidence="3" id="KW-1185">Reference proteome</keyword>
<feature type="transmembrane region" description="Helical" evidence="1">
    <location>
        <begin position="93"/>
        <end position="112"/>
    </location>
</feature>
<protein>
    <submittedName>
        <fullName evidence="2">Uncharacterized protein</fullName>
    </submittedName>
</protein>
<proteinExistence type="predicted"/>
<gene>
    <name evidence="2" type="ORF">GCM10025778_15830</name>
</gene>
<organism evidence="2 3">
    <name type="scientific">Paeniglutamicibacter antarcticus</name>
    <dbReference type="NCBI Taxonomy" id="494023"/>
    <lineage>
        <taxon>Bacteria</taxon>
        <taxon>Bacillati</taxon>
        <taxon>Actinomycetota</taxon>
        <taxon>Actinomycetes</taxon>
        <taxon>Micrococcales</taxon>
        <taxon>Micrococcaceae</taxon>
        <taxon>Paeniglutamicibacter</taxon>
    </lineage>
</organism>
<accession>A0ABP9TPY6</accession>
<keyword evidence="1" id="KW-0472">Membrane</keyword>